<evidence type="ECO:0000259" key="10">
    <source>
        <dbReference type="Pfam" id="PF04552"/>
    </source>
</evidence>
<dbReference type="InterPro" id="IPR007046">
    <property type="entry name" value="RNA_pol_sigma_54_core-bd"/>
</dbReference>
<keyword evidence="13" id="KW-1185">Reference proteome</keyword>
<dbReference type="InterPro" id="IPR000394">
    <property type="entry name" value="RNA_pol_sigma_54"/>
</dbReference>
<evidence type="ECO:0000256" key="2">
    <source>
        <dbReference type="ARBA" id="ARBA00022478"/>
    </source>
</evidence>
<evidence type="ECO:0000256" key="1">
    <source>
        <dbReference type="ARBA" id="ARBA00008798"/>
    </source>
</evidence>
<evidence type="ECO:0000256" key="4">
    <source>
        <dbReference type="ARBA" id="ARBA00022695"/>
    </source>
</evidence>
<dbReference type="NCBIfam" id="TIGR02395">
    <property type="entry name" value="rpoN_sigma"/>
    <property type="match status" value="1"/>
</dbReference>
<feature type="compositionally biased region" description="Acidic residues" evidence="9">
    <location>
        <begin position="53"/>
        <end position="79"/>
    </location>
</feature>
<evidence type="ECO:0000256" key="9">
    <source>
        <dbReference type="SAM" id="MobiDB-lite"/>
    </source>
</evidence>
<sequence>MLKQHLQLKLGQKLAPQQIQLMKLIQLHTLEFEEELERELEENPALEIAKEDNSDDEYSSLDDSYETEGTESIETDFDVNEYLYDDEPSYKTASSNYSADDEDFDNESLLTEGQSLYDYLMEQINLVNISDEDLKIAEYIIGNLDTDGYLRREIKSIVDDLAFSQGIYTTQERVEDILENYIQKLDPPGVGARGLQECLLLQIEKKVSSDKAVSLAANILRFQFDALTNKHYNKIIQKYDIEEEDLKAALEEISKLSPKVGGNFDTQTITINQEIIPDFVIQVKDGQVIPLLNSKNAPTLRVSEEYKDILTTYSHDKNSSEHKQAALFIKQKLDAAKWYIDAINQRQNTLLQTITAIVKFQHNYFITGDEKSLRPMILKDIADITGFDISTISRVVKSKYADTPNGIIYLKDLFSDSLTNDDGEEVSTKEIKNHLQEVISKENKRKPLTDDALVVILKEQGYNIARRTIAKYREQLNIPVARLRKEL</sequence>
<dbReference type="EMBL" id="CP094529">
    <property type="protein sequence ID" value="UOE37321.1"/>
    <property type="molecule type" value="Genomic_DNA"/>
</dbReference>
<protein>
    <submittedName>
        <fullName evidence="12">RNA polymerase factor sigma-54</fullName>
    </submittedName>
</protein>
<evidence type="ECO:0000256" key="5">
    <source>
        <dbReference type="ARBA" id="ARBA00023015"/>
    </source>
</evidence>
<evidence type="ECO:0000313" key="12">
    <source>
        <dbReference type="EMBL" id="UOE37321.1"/>
    </source>
</evidence>
<dbReference type="InterPro" id="IPR038709">
    <property type="entry name" value="RpoN_core-bd_sf"/>
</dbReference>
<keyword evidence="6" id="KW-0731">Sigma factor</keyword>
<evidence type="ECO:0000256" key="8">
    <source>
        <dbReference type="ARBA" id="ARBA00023163"/>
    </source>
</evidence>
<dbReference type="PIRSF" id="PIRSF000774">
    <property type="entry name" value="RpoN"/>
    <property type="match status" value="1"/>
</dbReference>
<dbReference type="RefSeq" id="WP_243575828.1">
    <property type="nucleotide sequence ID" value="NZ_CP094529.1"/>
</dbReference>
<dbReference type="PROSITE" id="PS00718">
    <property type="entry name" value="SIGMA54_2"/>
    <property type="match status" value="1"/>
</dbReference>
<dbReference type="PRINTS" id="PR00045">
    <property type="entry name" value="SIGMA54FCT"/>
</dbReference>
<keyword evidence="2" id="KW-0240">DNA-directed RNA polymerase</keyword>
<keyword evidence="7" id="KW-0238">DNA-binding</keyword>
<keyword evidence="3" id="KW-0808">Transferase</keyword>
<dbReference type="Pfam" id="PF04552">
    <property type="entry name" value="Sigma54_DBD"/>
    <property type="match status" value="1"/>
</dbReference>
<dbReference type="PANTHER" id="PTHR32248:SF4">
    <property type="entry name" value="RNA POLYMERASE SIGMA-54 FACTOR"/>
    <property type="match status" value="1"/>
</dbReference>
<evidence type="ECO:0000313" key="13">
    <source>
        <dbReference type="Proteomes" id="UP000831068"/>
    </source>
</evidence>
<dbReference type="Pfam" id="PF00309">
    <property type="entry name" value="Sigma54_AID"/>
    <property type="match status" value="1"/>
</dbReference>
<keyword evidence="4" id="KW-0548">Nucleotidyltransferase</keyword>
<dbReference type="PROSITE" id="PS50044">
    <property type="entry name" value="SIGMA54_3"/>
    <property type="match status" value="1"/>
</dbReference>
<dbReference type="PANTHER" id="PTHR32248">
    <property type="entry name" value="RNA POLYMERASE SIGMA-54 FACTOR"/>
    <property type="match status" value="1"/>
</dbReference>
<gene>
    <name evidence="12" type="primary">rpoN</name>
    <name evidence="12" type="ORF">MTP08_09600</name>
</gene>
<comment type="similarity">
    <text evidence="1">Belongs to the sigma-54 factor family.</text>
</comment>
<evidence type="ECO:0000259" key="11">
    <source>
        <dbReference type="Pfam" id="PF04963"/>
    </source>
</evidence>
<accession>A0ABY4BHW9</accession>
<evidence type="ECO:0000256" key="6">
    <source>
        <dbReference type="ARBA" id="ARBA00023082"/>
    </source>
</evidence>
<reference evidence="12 13" key="1">
    <citation type="submission" date="2022-03" db="EMBL/GenBank/DDBJ databases">
        <title>Chryseobacterium sp. isolated from the Andong Sikhe.</title>
        <authorList>
            <person name="Won M."/>
            <person name="Kim S.-J."/>
            <person name="Kwon S.-W."/>
        </authorList>
    </citation>
    <scope>NUCLEOTIDE SEQUENCE [LARGE SCALE GENOMIC DNA]</scope>
    <source>
        <strain evidence="12 13">ADR-1</strain>
    </source>
</reference>
<proteinExistence type="inferred from homology"/>
<evidence type="ECO:0000256" key="3">
    <source>
        <dbReference type="ARBA" id="ARBA00022679"/>
    </source>
</evidence>
<dbReference type="InterPro" id="IPR007634">
    <property type="entry name" value="RNA_pol_sigma_54_DNA-bd"/>
</dbReference>
<feature type="region of interest" description="Disordered" evidence="9">
    <location>
        <begin position="43"/>
        <end position="79"/>
    </location>
</feature>
<dbReference type="Gene3D" id="1.10.10.1330">
    <property type="entry name" value="RNA polymerase sigma-54 factor, core-binding domain"/>
    <property type="match status" value="1"/>
</dbReference>
<dbReference type="Pfam" id="PF04963">
    <property type="entry name" value="Sigma54_CBD"/>
    <property type="match status" value="1"/>
</dbReference>
<organism evidence="12 13">
    <name type="scientific">Chryseobacterium oryzae</name>
    <dbReference type="NCBI Taxonomy" id="2929799"/>
    <lineage>
        <taxon>Bacteria</taxon>
        <taxon>Pseudomonadati</taxon>
        <taxon>Bacteroidota</taxon>
        <taxon>Flavobacteriia</taxon>
        <taxon>Flavobacteriales</taxon>
        <taxon>Weeksellaceae</taxon>
        <taxon>Chryseobacterium group</taxon>
        <taxon>Chryseobacterium</taxon>
    </lineage>
</organism>
<keyword evidence="8" id="KW-0804">Transcription</keyword>
<evidence type="ECO:0000256" key="7">
    <source>
        <dbReference type="ARBA" id="ARBA00023125"/>
    </source>
</evidence>
<feature type="domain" description="RNA polymerase sigma factor 54 DNA-binding" evidence="10">
    <location>
        <begin position="328"/>
        <end position="485"/>
    </location>
</feature>
<keyword evidence="5" id="KW-0805">Transcription regulation</keyword>
<dbReference type="Gene3D" id="1.10.10.60">
    <property type="entry name" value="Homeodomain-like"/>
    <property type="match status" value="1"/>
</dbReference>
<feature type="domain" description="RNA polymerase sigma factor 54 core-binding" evidence="11">
    <location>
        <begin position="107"/>
        <end position="306"/>
    </location>
</feature>
<name>A0ABY4BHW9_9FLAO</name>
<dbReference type="Proteomes" id="UP000831068">
    <property type="component" value="Chromosome"/>
</dbReference>